<comment type="caution">
    <text evidence="1">The sequence shown here is derived from an EMBL/GenBank/DDBJ whole genome shotgun (WGS) entry which is preliminary data.</text>
</comment>
<name>A0A9D2Q9X2_9FIRM</name>
<dbReference type="Proteomes" id="UP000823902">
    <property type="component" value="Unassembled WGS sequence"/>
</dbReference>
<proteinExistence type="predicted"/>
<organism evidence="1 2">
    <name type="scientific">Candidatus Mediterraneibacter faecavium</name>
    <dbReference type="NCBI Taxonomy" id="2838668"/>
    <lineage>
        <taxon>Bacteria</taxon>
        <taxon>Bacillati</taxon>
        <taxon>Bacillota</taxon>
        <taxon>Clostridia</taxon>
        <taxon>Lachnospirales</taxon>
        <taxon>Lachnospiraceae</taxon>
        <taxon>Mediterraneibacter</taxon>
    </lineage>
</organism>
<protein>
    <submittedName>
        <fullName evidence="1">Uncharacterized protein</fullName>
    </submittedName>
</protein>
<feature type="non-terminal residue" evidence="1">
    <location>
        <position position="1"/>
    </location>
</feature>
<reference evidence="1" key="1">
    <citation type="journal article" date="2021" name="PeerJ">
        <title>Extensive microbial diversity within the chicken gut microbiome revealed by metagenomics and culture.</title>
        <authorList>
            <person name="Gilroy R."/>
            <person name="Ravi A."/>
            <person name="Getino M."/>
            <person name="Pursley I."/>
            <person name="Horton D.L."/>
            <person name="Alikhan N.F."/>
            <person name="Baker D."/>
            <person name="Gharbi K."/>
            <person name="Hall N."/>
            <person name="Watson M."/>
            <person name="Adriaenssens E.M."/>
            <person name="Foster-Nyarko E."/>
            <person name="Jarju S."/>
            <person name="Secka A."/>
            <person name="Antonio M."/>
            <person name="Oren A."/>
            <person name="Chaudhuri R.R."/>
            <person name="La Ragione R."/>
            <person name="Hildebrand F."/>
            <person name="Pallen M.J."/>
        </authorList>
    </citation>
    <scope>NUCLEOTIDE SEQUENCE</scope>
    <source>
        <strain evidence="1">CHK196-7946</strain>
    </source>
</reference>
<gene>
    <name evidence="1" type="ORF">H9697_06920</name>
</gene>
<accession>A0A9D2Q9X2</accession>
<evidence type="ECO:0000313" key="2">
    <source>
        <dbReference type="Proteomes" id="UP000823902"/>
    </source>
</evidence>
<dbReference type="EMBL" id="DWVY01000034">
    <property type="protein sequence ID" value="HJC74663.1"/>
    <property type="molecule type" value="Genomic_DNA"/>
</dbReference>
<sequence>FDLANLIIPKIRCYFYVKAPIKCIFYQINQASARIILVGKLSYEHMMKQLKMYEDIEVSERQIKEGKVKDARESLLSIRKRYGI</sequence>
<reference evidence="1" key="2">
    <citation type="submission" date="2021-04" db="EMBL/GenBank/DDBJ databases">
        <authorList>
            <person name="Gilroy R."/>
        </authorList>
    </citation>
    <scope>NUCLEOTIDE SEQUENCE</scope>
    <source>
        <strain evidence="1">CHK196-7946</strain>
    </source>
</reference>
<dbReference type="AlphaFoldDB" id="A0A9D2Q9X2"/>
<evidence type="ECO:0000313" key="1">
    <source>
        <dbReference type="EMBL" id="HJC74663.1"/>
    </source>
</evidence>